<keyword evidence="1" id="KW-1133">Transmembrane helix</keyword>
<dbReference type="Pfam" id="PF25917">
    <property type="entry name" value="BSH_RND"/>
    <property type="match status" value="1"/>
</dbReference>
<protein>
    <submittedName>
        <fullName evidence="4">Multidrug resistance efflux pump</fullName>
    </submittedName>
</protein>
<dbReference type="NCBIfam" id="NF007785">
    <property type="entry name" value="PRK10476.1"/>
    <property type="match status" value="1"/>
</dbReference>
<reference evidence="4 5" key="1">
    <citation type="submission" date="2018-02" db="EMBL/GenBank/DDBJ databases">
        <title>Solimicrobium silvestre gen. nov., sp. nov., isolated from alpine forest soil.</title>
        <authorList>
            <person name="Margesin R."/>
            <person name="Albuquerque L."/>
            <person name="Zhang D.-C."/>
            <person name="Froufe H.J.C."/>
            <person name="Severino R."/>
            <person name="Roxo I."/>
            <person name="Egas C."/>
            <person name="Da Costa M.S."/>
        </authorList>
    </citation>
    <scope>NUCLEOTIDE SEQUENCE [LARGE SCALE GENOMIC DNA]</scope>
    <source>
        <strain evidence="4 5">S20-91</strain>
    </source>
</reference>
<dbReference type="Gene3D" id="2.40.50.100">
    <property type="match status" value="1"/>
</dbReference>
<dbReference type="GO" id="GO:0055085">
    <property type="term" value="P:transmembrane transport"/>
    <property type="evidence" value="ECO:0007669"/>
    <property type="project" value="InterPro"/>
</dbReference>
<gene>
    <name evidence="4" type="ORF">S2091_3674</name>
</gene>
<evidence type="ECO:0000259" key="2">
    <source>
        <dbReference type="Pfam" id="PF25917"/>
    </source>
</evidence>
<dbReference type="RefSeq" id="WP_105533424.1">
    <property type="nucleotide sequence ID" value="NZ_PUGF01000021.1"/>
</dbReference>
<keyword evidence="1" id="KW-0472">Membrane</keyword>
<dbReference type="AlphaFoldDB" id="A0A2S9GV28"/>
<evidence type="ECO:0000313" key="5">
    <source>
        <dbReference type="Proteomes" id="UP000237839"/>
    </source>
</evidence>
<keyword evidence="5" id="KW-1185">Reference proteome</keyword>
<dbReference type="Proteomes" id="UP000237839">
    <property type="component" value="Unassembled WGS sequence"/>
</dbReference>
<comment type="caution">
    <text evidence="4">The sequence shown here is derived from an EMBL/GenBank/DDBJ whole genome shotgun (WGS) entry which is preliminary data.</text>
</comment>
<dbReference type="Gene3D" id="1.10.287.470">
    <property type="entry name" value="Helix hairpin bin"/>
    <property type="match status" value="1"/>
</dbReference>
<dbReference type="Pfam" id="PF25963">
    <property type="entry name" value="Beta-barrel_AAEA"/>
    <property type="match status" value="1"/>
</dbReference>
<proteinExistence type="predicted"/>
<feature type="domain" description="Multidrug resistance protein MdtA-like barrel-sandwich hybrid" evidence="2">
    <location>
        <begin position="49"/>
        <end position="237"/>
    </location>
</feature>
<feature type="domain" description="p-hydroxybenzoic acid efflux pump subunit AaeA-like beta-barrel" evidence="3">
    <location>
        <begin position="246"/>
        <end position="337"/>
    </location>
</feature>
<dbReference type="EMBL" id="PUGF01000021">
    <property type="protein sequence ID" value="PRC91558.1"/>
    <property type="molecule type" value="Genomic_DNA"/>
</dbReference>
<keyword evidence="1" id="KW-0812">Transmembrane</keyword>
<feature type="transmembrane region" description="Helical" evidence="1">
    <location>
        <begin position="12"/>
        <end position="32"/>
    </location>
</feature>
<dbReference type="OrthoDB" id="9811754at2"/>
<dbReference type="InterPro" id="IPR050393">
    <property type="entry name" value="MFP_Efflux_Pump"/>
</dbReference>
<dbReference type="SUPFAM" id="SSF111369">
    <property type="entry name" value="HlyD-like secretion proteins"/>
    <property type="match status" value="2"/>
</dbReference>
<evidence type="ECO:0000259" key="3">
    <source>
        <dbReference type="Pfam" id="PF25963"/>
    </source>
</evidence>
<sequence>MNNINNREHYVRRLVAITLLLIAAGLLSYVIWRLDTEPRTDDAYVLADTISVTPEINGRIIELPVRDNQAVKKGDILFRIDPRPFELALGKAQATLTALDNEIKLTQRSVNSQQLGAAASKSNIDRAKAAAQQATDTLERMRPLLSNGYVAAEQIDQAETAKKSAQSQLKTAILDADRAQAAVSGVDALVAKRDIIQSEIAMAKLNLEYATVRAPFDGNIIGLRISSGQYVAAGHPIFTLSNTGRWYVVANFRETELANITPGHPVLLYLLSDPSKRFHGVVESIGSGVFPEEGGNDVAGLPRVPRSINWVRVAQRFPVRILVKNPDPAQFRIGASAVAMMSKDAAGTAP</sequence>
<dbReference type="Gene3D" id="2.40.30.170">
    <property type="match status" value="1"/>
</dbReference>
<accession>A0A2S9GV28</accession>
<evidence type="ECO:0000256" key="1">
    <source>
        <dbReference type="SAM" id="Phobius"/>
    </source>
</evidence>
<name>A0A2S9GV28_9BURK</name>
<evidence type="ECO:0000313" key="4">
    <source>
        <dbReference type="EMBL" id="PRC91558.1"/>
    </source>
</evidence>
<dbReference type="PANTHER" id="PTHR30367:SF1">
    <property type="entry name" value="MULTIDRUG RESISTANCE PROTEIN MDTN"/>
    <property type="match status" value="1"/>
</dbReference>
<dbReference type="InterPro" id="IPR058625">
    <property type="entry name" value="MdtA-like_BSH"/>
</dbReference>
<dbReference type="PANTHER" id="PTHR30367">
    <property type="entry name" value="P-HYDROXYBENZOIC ACID EFFLUX PUMP SUBUNIT AAEA-RELATED"/>
    <property type="match status" value="1"/>
</dbReference>
<dbReference type="InterPro" id="IPR058634">
    <property type="entry name" value="AaeA-lik-b-barrel"/>
</dbReference>
<organism evidence="4 5">
    <name type="scientific">Solimicrobium silvestre</name>
    <dbReference type="NCBI Taxonomy" id="2099400"/>
    <lineage>
        <taxon>Bacteria</taxon>
        <taxon>Pseudomonadati</taxon>
        <taxon>Pseudomonadota</taxon>
        <taxon>Betaproteobacteria</taxon>
        <taxon>Burkholderiales</taxon>
        <taxon>Oxalobacteraceae</taxon>
        <taxon>Solimicrobium</taxon>
    </lineage>
</organism>